<comment type="caution">
    <text evidence="6">The sequence shown here is derived from an EMBL/GenBank/DDBJ whole genome shotgun (WGS) entry which is preliminary data.</text>
</comment>
<dbReference type="SUPFAM" id="SSF46785">
    <property type="entry name" value="Winged helix' DNA-binding domain"/>
    <property type="match status" value="1"/>
</dbReference>
<name>A0A939QLV9_9MICO</name>
<dbReference type="PROSITE" id="PS50931">
    <property type="entry name" value="HTH_LYSR"/>
    <property type="match status" value="1"/>
</dbReference>
<sequence>MRDLELLATFLEVHRAASITRAAARLGLSQPAVSERIARLEQQTGEALFTRSRAGVVATAAGDRLALRVAEPVDRLREVWAEPLPATTGVVRIGGASDVIAARVVPALAPLAATGLRIEFTLGLADDLLDAAERAELDLVLSSVRRARPGVRYRGLIDEEFALVGAPALARTVDAERLEGDPIAALAHLPLVAYAPELPIIRRYWRSQFGRRPANPLAMVVPDLRGVLAAVIAGVGVSTLPRYLTDPAVVAGTVEVLHHPVEPPLNTLHLAIPAGAPPTPATTAVIERLTRLAQSWDTL</sequence>
<feature type="domain" description="HTH lysR-type" evidence="5">
    <location>
        <begin position="1"/>
        <end position="59"/>
    </location>
</feature>
<dbReference type="CDD" id="cd05466">
    <property type="entry name" value="PBP2_LTTR_substrate"/>
    <property type="match status" value="1"/>
</dbReference>
<evidence type="ECO:0000256" key="4">
    <source>
        <dbReference type="ARBA" id="ARBA00023163"/>
    </source>
</evidence>
<comment type="similarity">
    <text evidence="1">Belongs to the LysR transcriptional regulatory family.</text>
</comment>
<dbReference type="RefSeq" id="WP_208504438.1">
    <property type="nucleotide sequence ID" value="NZ_JAGFOA010000006.1"/>
</dbReference>
<dbReference type="EMBL" id="JAGFOA010000006">
    <property type="protein sequence ID" value="MBO3664625.1"/>
    <property type="molecule type" value="Genomic_DNA"/>
</dbReference>
<evidence type="ECO:0000256" key="3">
    <source>
        <dbReference type="ARBA" id="ARBA00023125"/>
    </source>
</evidence>
<dbReference type="PANTHER" id="PTHR30579">
    <property type="entry name" value="TRANSCRIPTIONAL REGULATOR"/>
    <property type="match status" value="1"/>
</dbReference>
<dbReference type="InterPro" id="IPR000847">
    <property type="entry name" value="LysR_HTH_N"/>
</dbReference>
<protein>
    <submittedName>
        <fullName evidence="6">LysR family transcriptional regulator</fullName>
    </submittedName>
</protein>
<keyword evidence="3" id="KW-0238">DNA-binding</keyword>
<evidence type="ECO:0000313" key="6">
    <source>
        <dbReference type="EMBL" id="MBO3664625.1"/>
    </source>
</evidence>
<dbReference type="GO" id="GO:0003700">
    <property type="term" value="F:DNA-binding transcription factor activity"/>
    <property type="evidence" value="ECO:0007669"/>
    <property type="project" value="InterPro"/>
</dbReference>
<dbReference type="AlphaFoldDB" id="A0A939QLV9"/>
<proteinExistence type="inferred from homology"/>
<reference evidence="6" key="1">
    <citation type="submission" date="2021-03" db="EMBL/GenBank/DDBJ databases">
        <title>Microbacterium sp. nov., a novel actinobacterium isolated from cow dung.</title>
        <authorList>
            <person name="Zhang L."/>
        </authorList>
    </citation>
    <scope>NUCLEOTIDE SEQUENCE</scope>
    <source>
        <strain evidence="6">NEAU-LLB</strain>
    </source>
</reference>
<keyword evidence="7" id="KW-1185">Reference proteome</keyword>
<dbReference type="GO" id="GO:0003677">
    <property type="term" value="F:DNA binding"/>
    <property type="evidence" value="ECO:0007669"/>
    <property type="project" value="UniProtKB-KW"/>
</dbReference>
<dbReference type="Pfam" id="PF00126">
    <property type="entry name" value="HTH_1"/>
    <property type="match status" value="1"/>
</dbReference>
<keyword evidence="4" id="KW-0804">Transcription</keyword>
<evidence type="ECO:0000256" key="2">
    <source>
        <dbReference type="ARBA" id="ARBA00023015"/>
    </source>
</evidence>
<gene>
    <name evidence="6" type="ORF">J5V96_14090</name>
</gene>
<evidence type="ECO:0000259" key="5">
    <source>
        <dbReference type="PROSITE" id="PS50931"/>
    </source>
</evidence>
<accession>A0A939QLV9</accession>
<evidence type="ECO:0000256" key="1">
    <source>
        <dbReference type="ARBA" id="ARBA00009437"/>
    </source>
</evidence>
<dbReference type="Gene3D" id="1.10.10.10">
    <property type="entry name" value="Winged helix-like DNA-binding domain superfamily/Winged helix DNA-binding domain"/>
    <property type="match status" value="1"/>
</dbReference>
<dbReference type="InterPro" id="IPR005119">
    <property type="entry name" value="LysR_subst-bd"/>
</dbReference>
<dbReference type="InterPro" id="IPR036388">
    <property type="entry name" value="WH-like_DNA-bd_sf"/>
</dbReference>
<dbReference type="SUPFAM" id="SSF53850">
    <property type="entry name" value="Periplasmic binding protein-like II"/>
    <property type="match status" value="1"/>
</dbReference>
<keyword evidence="2" id="KW-0805">Transcription regulation</keyword>
<dbReference type="Pfam" id="PF03466">
    <property type="entry name" value="LysR_substrate"/>
    <property type="match status" value="1"/>
</dbReference>
<dbReference type="InterPro" id="IPR036390">
    <property type="entry name" value="WH_DNA-bd_sf"/>
</dbReference>
<organism evidence="6 7">
    <name type="scientific">Microbacterium stercoris</name>
    <dbReference type="NCBI Taxonomy" id="2820289"/>
    <lineage>
        <taxon>Bacteria</taxon>
        <taxon>Bacillati</taxon>
        <taxon>Actinomycetota</taxon>
        <taxon>Actinomycetes</taxon>
        <taxon>Micrococcales</taxon>
        <taxon>Microbacteriaceae</taxon>
        <taxon>Microbacterium</taxon>
    </lineage>
</organism>
<evidence type="ECO:0000313" key="7">
    <source>
        <dbReference type="Proteomes" id="UP000680132"/>
    </source>
</evidence>
<dbReference type="InterPro" id="IPR050176">
    <property type="entry name" value="LTTR"/>
</dbReference>
<dbReference type="PRINTS" id="PR00039">
    <property type="entry name" value="HTHLYSR"/>
</dbReference>
<dbReference type="Gene3D" id="3.40.190.290">
    <property type="match status" value="1"/>
</dbReference>
<dbReference type="Proteomes" id="UP000680132">
    <property type="component" value="Unassembled WGS sequence"/>
</dbReference>